<gene>
    <name evidence="1" type="ORF">EDS130_LOCUS22914</name>
    <name evidence="2" type="ORF">XAT740_LOCUS42686</name>
</gene>
<dbReference type="EMBL" id="CAJNOJ010000122">
    <property type="protein sequence ID" value="CAF1156739.1"/>
    <property type="molecule type" value="Genomic_DNA"/>
</dbReference>
<evidence type="ECO:0000313" key="1">
    <source>
        <dbReference type="EMBL" id="CAF1156739.1"/>
    </source>
</evidence>
<sequence length="127" mass="14073">MVTKNSDHICIHHSRCYNTPICYPLILIDQRISPPKQKETCQKTTTIAALTLKIAGERVNERSMPNASFQTKAKDDICATTTWSRYGITLLGGKGTESSSVNLNYSRGMFIRANQTLYIVDNGNSGS</sequence>
<protein>
    <submittedName>
        <fullName evidence="1">Uncharacterized protein</fullName>
    </submittedName>
</protein>
<organism evidence="1 4">
    <name type="scientific">Adineta ricciae</name>
    <name type="common">Rotifer</name>
    <dbReference type="NCBI Taxonomy" id="249248"/>
    <lineage>
        <taxon>Eukaryota</taxon>
        <taxon>Metazoa</taxon>
        <taxon>Spiralia</taxon>
        <taxon>Gnathifera</taxon>
        <taxon>Rotifera</taxon>
        <taxon>Eurotatoria</taxon>
        <taxon>Bdelloidea</taxon>
        <taxon>Adinetida</taxon>
        <taxon>Adinetidae</taxon>
        <taxon>Adineta</taxon>
    </lineage>
</organism>
<reference evidence="1" key="1">
    <citation type="submission" date="2021-02" db="EMBL/GenBank/DDBJ databases">
        <authorList>
            <person name="Nowell W R."/>
        </authorList>
    </citation>
    <scope>NUCLEOTIDE SEQUENCE</scope>
</reference>
<dbReference type="Proteomes" id="UP000663828">
    <property type="component" value="Unassembled WGS sequence"/>
</dbReference>
<evidence type="ECO:0000313" key="4">
    <source>
        <dbReference type="Proteomes" id="UP000663852"/>
    </source>
</evidence>
<dbReference type="Proteomes" id="UP000663852">
    <property type="component" value="Unassembled WGS sequence"/>
</dbReference>
<dbReference type="EMBL" id="CAJNOR010005149">
    <property type="protein sequence ID" value="CAF1548241.1"/>
    <property type="molecule type" value="Genomic_DNA"/>
</dbReference>
<evidence type="ECO:0000313" key="2">
    <source>
        <dbReference type="EMBL" id="CAF1548241.1"/>
    </source>
</evidence>
<proteinExistence type="predicted"/>
<evidence type="ECO:0000313" key="3">
    <source>
        <dbReference type="Proteomes" id="UP000663828"/>
    </source>
</evidence>
<keyword evidence="3" id="KW-1185">Reference proteome</keyword>
<accession>A0A814TDF6</accession>
<dbReference type="AlphaFoldDB" id="A0A814TDF6"/>
<name>A0A814TDF6_ADIRI</name>
<comment type="caution">
    <text evidence="1">The sequence shown here is derived from an EMBL/GenBank/DDBJ whole genome shotgun (WGS) entry which is preliminary data.</text>
</comment>